<organism evidence="3 4">
    <name type="scientific">Anthostomella pinea</name>
    <dbReference type="NCBI Taxonomy" id="933095"/>
    <lineage>
        <taxon>Eukaryota</taxon>
        <taxon>Fungi</taxon>
        <taxon>Dikarya</taxon>
        <taxon>Ascomycota</taxon>
        <taxon>Pezizomycotina</taxon>
        <taxon>Sordariomycetes</taxon>
        <taxon>Xylariomycetidae</taxon>
        <taxon>Xylariales</taxon>
        <taxon>Xylariaceae</taxon>
        <taxon>Anthostomella</taxon>
    </lineage>
</organism>
<comment type="caution">
    <text evidence="3">The sequence shown here is derived from an EMBL/GenBank/DDBJ whole genome shotgun (WGS) entry which is preliminary data.</text>
</comment>
<proteinExistence type="predicted"/>
<keyword evidence="2" id="KW-0732">Signal</keyword>
<evidence type="ECO:0000313" key="3">
    <source>
        <dbReference type="EMBL" id="CAJ2511297.1"/>
    </source>
</evidence>
<sequence>MHCRLNQPVPFALGTLALLNLLLTGSSSAYPTKEQREAEYDAIEARYLLGQSNGSPTSPKTPSLRLARDNDEREYVSGDFVIDMTGVEDPPEGEEPAPVGEQCRRPEDGDVEVINRAGNYVGEIGNRGKIKAFVKGVDWPQAGAALTSIIVEAALGFAVLEEEAAEQDGLMALPTLIIALLAGSNALAKVTRKNAGWSENPVNLPSFASELGILVVSLILLFQGILSLIFKGLEVPTDYKSALKLHSGFLALNLVQGIWEARDKSDKSTAAKGFQQQLKLAGWKVQDKATRAATRMLDGTFNLSWGLLGKQMTMPQTDLKLTEFVPMTREIMRLALTANAVDECNLGDKDFFDRQSALTGKSPMQCRADWKTRFGYIYQTSGEMGFEEDAKPREADVVSLETLLKLNDGGDDGGMMKTIAADASGNVGPMIIFSILVGVTNGDNSKARKAAGWSIFGFTTALQNWFLGTSSKAQHMFFLTQVQENPKAIQLRDKIEESMKDGDLKDFSEKGVKIHVMVLSRDGDKYVSHQGRFTIENCDDCNDEERGELEKKVSVIALSVNVYPPSVYLDTPGHLLGAMFNYHTRKGTVRRGIFSSDKEGSVVTATWENLDLFYPPDKCDPAVVLSQLENVGNCDAKDPDHKSEWE</sequence>
<evidence type="ECO:0000256" key="1">
    <source>
        <dbReference type="SAM" id="MobiDB-lite"/>
    </source>
</evidence>
<evidence type="ECO:0000256" key="2">
    <source>
        <dbReference type="SAM" id="SignalP"/>
    </source>
</evidence>
<feature type="compositionally biased region" description="Polar residues" evidence="1">
    <location>
        <begin position="50"/>
        <end position="61"/>
    </location>
</feature>
<dbReference type="Proteomes" id="UP001295740">
    <property type="component" value="Unassembled WGS sequence"/>
</dbReference>
<gene>
    <name evidence="3" type="ORF">KHLLAP_LOCUS11765</name>
</gene>
<dbReference type="EMBL" id="CAUWAG010000018">
    <property type="protein sequence ID" value="CAJ2511297.1"/>
    <property type="molecule type" value="Genomic_DNA"/>
</dbReference>
<feature type="chain" id="PRO_5042617450" evidence="2">
    <location>
        <begin position="30"/>
        <end position="646"/>
    </location>
</feature>
<feature type="signal peptide" evidence="2">
    <location>
        <begin position="1"/>
        <end position="29"/>
    </location>
</feature>
<feature type="region of interest" description="Disordered" evidence="1">
    <location>
        <begin position="83"/>
        <end position="105"/>
    </location>
</feature>
<dbReference type="AlphaFoldDB" id="A0AAI8YL55"/>
<feature type="region of interest" description="Disordered" evidence="1">
    <location>
        <begin position="49"/>
        <end position="69"/>
    </location>
</feature>
<name>A0AAI8YL55_9PEZI</name>
<reference evidence="3" key="1">
    <citation type="submission" date="2023-10" db="EMBL/GenBank/DDBJ databases">
        <authorList>
            <person name="Hackl T."/>
        </authorList>
    </citation>
    <scope>NUCLEOTIDE SEQUENCE</scope>
</reference>
<accession>A0AAI8YL55</accession>
<evidence type="ECO:0000313" key="4">
    <source>
        <dbReference type="Proteomes" id="UP001295740"/>
    </source>
</evidence>
<keyword evidence="4" id="KW-1185">Reference proteome</keyword>
<protein>
    <submittedName>
        <fullName evidence="3">Uu.00g069220.m01.CDS01</fullName>
    </submittedName>
</protein>